<dbReference type="PROSITE" id="PS00211">
    <property type="entry name" value="ABC_TRANSPORTER_1"/>
    <property type="match status" value="1"/>
</dbReference>
<evidence type="ECO:0000256" key="4">
    <source>
        <dbReference type="ARBA" id="ARBA00022692"/>
    </source>
</evidence>
<dbReference type="Proteomes" id="UP000283458">
    <property type="component" value="Unassembled WGS sequence"/>
</dbReference>
<protein>
    <submittedName>
        <fullName evidence="14">Peptidase domain-containing ABC transporter</fullName>
    </submittedName>
</protein>
<dbReference type="GO" id="GO:0008233">
    <property type="term" value="F:peptidase activity"/>
    <property type="evidence" value="ECO:0007669"/>
    <property type="project" value="InterPro"/>
</dbReference>
<dbReference type="SUPFAM" id="SSF90123">
    <property type="entry name" value="ABC transporter transmembrane region"/>
    <property type="match status" value="1"/>
</dbReference>
<evidence type="ECO:0000259" key="13">
    <source>
        <dbReference type="PROSITE" id="PS50990"/>
    </source>
</evidence>
<reference evidence="14 15" key="1">
    <citation type="submission" date="2018-09" db="EMBL/GenBank/DDBJ databases">
        <authorList>
            <person name="Zhu H."/>
        </authorList>
    </citation>
    <scope>NUCLEOTIDE SEQUENCE [LARGE SCALE GENOMIC DNA]</scope>
    <source>
        <strain evidence="14 15">K2W22B-5</strain>
    </source>
</reference>
<evidence type="ECO:0000256" key="3">
    <source>
        <dbReference type="ARBA" id="ARBA00022475"/>
    </source>
</evidence>
<dbReference type="InterPro" id="IPR036640">
    <property type="entry name" value="ABC1_TM_sf"/>
</dbReference>
<dbReference type="PROSITE" id="PS50990">
    <property type="entry name" value="PEPTIDASE_C39"/>
    <property type="match status" value="1"/>
</dbReference>
<dbReference type="InterPro" id="IPR003593">
    <property type="entry name" value="AAA+_ATPase"/>
</dbReference>
<comment type="caution">
    <text evidence="14">The sequence shown here is derived from an EMBL/GenBank/DDBJ whole genome shotgun (WGS) entry which is preliminary data.</text>
</comment>
<dbReference type="InterPro" id="IPR005074">
    <property type="entry name" value="Peptidase_C39"/>
</dbReference>
<evidence type="ECO:0000256" key="6">
    <source>
        <dbReference type="ARBA" id="ARBA00022801"/>
    </source>
</evidence>
<evidence type="ECO:0000313" key="15">
    <source>
        <dbReference type="Proteomes" id="UP000283458"/>
    </source>
</evidence>
<dbReference type="InterPro" id="IPR027417">
    <property type="entry name" value="P-loop_NTPase"/>
</dbReference>
<evidence type="ECO:0000256" key="1">
    <source>
        <dbReference type="ARBA" id="ARBA00004651"/>
    </source>
</evidence>
<dbReference type="InterPro" id="IPR011527">
    <property type="entry name" value="ABC1_TM_dom"/>
</dbReference>
<keyword evidence="8 10" id="KW-1133">Transmembrane helix</keyword>
<dbReference type="Gene3D" id="1.20.1560.10">
    <property type="entry name" value="ABC transporter type 1, transmembrane domain"/>
    <property type="match status" value="1"/>
</dbReference>
<proteinExistence type="predicted"/>
<dbReference type="InterPro" id="IPR017871">
    <property type="entry name" value="ABC_transporter-like_CS"/>
</dbReference>
<dbReference type="GO" id="GO:0016887">
    <property type="term" value="F:ATP hydrolysis activity"/>
    <property type="evidence" value="ECO:0007669"/>
    <property type="project" value="InterPro"/>
</dbReference>
<feature type="domain" description="ABC transmembrane type-1" evidence="12">
    <location>
        <begin position="162"/>
        <end position="441"/>
    </location>
</feature>
<feature type="domain" description="Peptidase C39" evidence="13">
    <location>
        <begin position="2"/>
        <end position="130"/>
    </location>
</feature>
<dbReference type="FunFam" id="3.40.50.300:FF:000221">
    <property type="entry name" value="Multidrug ABC transporter ATP-binding protein"/>
    <property type="match status" value="1"/>
</dbReference>
<feature type="transmembrane region" description="Helical" evidence="10">
    <location>
        <begin position="196"/>
        <end position="216"/>
    </location>
</feature>
<comment type="subcellular location">
    <subcellularLocation>
        <location evidence="1">Cell membrane</location>
        <topology evidence="1">Multi-pass membrane protein</topology>
    </subcellularLocation>
</comment>
<dbReference type="PROSITE" id="PS50893">
    <property type="entry name" value="ABC_TRANSPORTER_2"/>
    <property type="match status" value="1"/>
</dbReference>
<dbReference type="GO" id="GO:0006508">
    <property type="term" value="P:proteolysis"/>
    <property type="evidence" value="ECO:0007669"/>
    <property type="project" value="InterPro"/>
</dbReference>
<dbReference type="SUPFAM" id="SSF52540">
    <property type="entry name" value="P-loop containing nucleoside triphosphate hydrolases"/>
    <property type="match status" value="1"/>
</dbReference>
<dbReference type="PROSITE" id="PS50929">
    <property type="entry name" value="ABC_TM1F"/>
    <property type="match status" value="1"/>
</dbReference>
<evidence type="ECO:0000259" key="12">
    <source>
        <dbReference type="PROSITE" id="PS50929"/>
    </source>
</evidence>
<keyword evidence="3" id="KW-1003">Cell membrane</keyword>
<dbReference type="GO" id="GO:0015421">
    <property type="term" value="F:ABC-type oligopeptide transporter activity"/>
    <property type="evidence" value="ECO:0007669"/>
    <property type="project" value="TreeGrafter"/>
</dbReference>
<name>A0A418VKU2_9PROT</name>
<evidence type="ECO:0000256" key="5">
    <source>
        <dbReference type="ARBA" id="ARBA00022741"/>
    </source>
</evidence>
<dbReference type="OrthoDB" id="5288404at2"/>
<gene>
    <name evidence="14" type="ORF">D3877_28165</name>
</gene>
<keyword evidence="15" id="KW-1185">Reference proteome</keyword>
<dbReference type="AlphaFoldDB" id="A0A418VKU2"/>
<dbReference type="PANTHER" id="PTHR43394:SF1">
    <property type="entry name" value="ATP-BINDING CASSETTE SUB-FAMILY B MEMBER 10, MITOCHONDRIAL"/>
    <property type="match status" value="1"/>
</dbReference>
<dbReference type="GO" id="GO:0005886">
    <property type="term" value="C:plasma membrane"/>
    <property type="evidence" value="ECO:0007669"/>
    <property type="project" value="UniProtKB-SubCell"/>
</dbReference>
<evidence type="ECO:0000256" key="9">
    <source>
        <dbReference type="ARBA" id="ARBA00023136"/>
    </source>
</evidence>
<dbReference type="Pfam" id="PF00664">
    <property type="entry name" value="ABC_membrane"/>
    <property type="match status" value="1"/>
</dbReference>
<keyword evidence="5" id="KW-0547">Nucleotide-binding</keyword>
<dbReference type="SMART" id="SM00382">
    <property type="entry name" value="AAA"/>
    <property type="match status" value="1"/>
</dbReference>
<dbReference type="CDD" id="cd02259">
    <property type="entry name" value="Peptidase_C39_like"/>
    <property type="match status" value="1"/>
</dbReference>
<dbReference type="EMBL" id="QYUL01000006">
    <property type="protein sequence ID" value="RJF76768.1"/>
    <property type="molecule type" value="Genomic_DNA"/>
</dbReference>
<sequence>MPVSGPNSALRCLVEAARLRGIDTSIERIQHDNVLDNREPSTRLLVKLASQIGLKARAVRIGWHHFGKLDQAFPVIARLRNGNSVLIVGANVVNGVPVVLMQDPLAADTVALPVDEARFTEAWTGEVILLKQDGDATDEEPVFGFSWFFPMIRQQKRIFRDVGIAAILLSVLTMAMPVFMQIVIDRVLVHQSIDTLHVLLGGMMLAIVFETLFSYMRRYLMLYASNKIDAQVSMRTFSKLVSLPIDFFERASTGVVTKNMQQTERVRQFLTGQVFSVALDCIGLIVFIPMMFMYSAVLAMVVLGSTLLLCVMMIAFLPPMKRRMNDLYASEANLQGYLVETIQGMRTIKSLSLDARQRHAWDQKLARAIDNRFRLGSFALIAQSLIMPIDKITQVVVMGLGAYMIFNGSMLVGGLIAFKIIAGRVTGPLVQLSQMIQQFQEVSLSLRMLGQIMNHESEEGRTGRGMRAPIKGEVEFANVRFTYPGTSSPALDHVSFTIPQGHMFGVMGRSGSGKTTVTRILQALHRPQEGLVKVDGHDLREIDLDHLRTNIGVVLQDNFLFRGTIRENIAAAKPGAPMEEVIEAARLAGADEFIERLPRGFDTMIEEGSANLSGGQRQRLAIARALLINPPILIMDEATSALDAESEAIIQANMQNIAKGRTLIIISHRLSSLVGCDSIMVLDHGKVADVGRHSDLLVRCDVYRHLWYKQNRHLELAS</sequence>
<dbReference type="Gene3D" id="3.90.70.10">
    <property type="entry name" value="Cysteine proteinases"/>
    <property type="match status" value="1"/>
</dbReference>
<feature type="transmembrane region" description="Helical" evidence="10">
    <location>
        <begin position="395"/>
        <end position="418"/>
    </location>
</feature>
<keyword evidence="2" id="KW-0813">Transport</keyword>
<evidence type="ECO:0000256" key="10">
    <source>
        <dbReference type="SAM" id="Phobius"/>
    </source>
</evidence>
<dbReference type="Pfam" id="PF00005">
    <property type="entry name" value="ABC_tran"/>
    <property type="match status" value="1"/>
</dbReference>
<keyword evidence="6" id="KW-0378">Hydrolase</keyword>
<organism evidence="14 15">
    <name type="scientific">Azospirillum cavernae</name>
    <dbReference type="NCBI Taxonomy" id="2320860"/>
    <lineage>
        <taxon>Bacteria</taxon>
        <taxon>Pseudomonadati</taxon>
        <taxon>Pseudomonadota</taxon>
        <taxon>Alphaproteobacteria</taxon>
        <taxon>Rhodospirillales</taxon>
        <taxon>Azospirillaceae</taxon>
        <taxon>Azospirillum</taxon>
    </lineage>
</organism>
<dbReference type="InterPro" id="IPR039421">
    <property type="entry name" value="Type_1_exporter"/>
</dbReference>
<feature type="domain" description="ABC transporter" evidence="11">
    <location>
        <begin position="474"/>
        <end position="709"/>
    </location>
</feature>
<dbReference type="PANTHER" id="PTHR43394">
    <property type="entry name" value="ATP-DEPENDENT PERMEASE MDL1, MITOCHONDRIAL"/>
    <property type="match status" value="1"/>
</dbReference>
<feature type="transmembrane region" description="Helical" evidence="10">
    <location>
        <begin position="294"/>
        <end position="317"/>
    </location>
</feature>
<keyword evidence="4 10" id="KW-0812">Transmembrane</keyword>
<evidence type="ECO:0000256" key="2">
    <source>
        <dbReference type="ARBA" id="ARBA00022448"/>
    </source>
</evidence>
<dbReference type="InterPro" id="IPR003439">
    <property type="entry name" value="ABC_transporter-like_ATP-bd"/>
</dbReference>
<evidence type="ECO:0000259" key="11">
    <source>
        <dbReference type="PROSITE" id="PS50893"/>
    </source>
</evidence>
<keyword evidence="9 10" id="KW-0472">Membrane</keyword>
<dbReference type="RefSeq" id="WP_119834246.1">
    <property type="nucleotide sequence ID" value="NZ_QYUL01000006.1"/>
</dbReference>
<feature type="transmembrane region" description="Helical" evidence="10">
    <location>
        <begin position="269"/>
        <end position="288"/>
    </location>
</feature>
<evidence type="ECO:0000256" key="7">
    <source>
        <dbReference type="ARBA" id="ARBA00022840"/>
    </source>
</evidence>
<dbReference type="GO" id="GO:0005524">
    <property type="term" value="F:ATP binding"/>
    <property type="evidence" value="ECO:0007669"/>
    <property type="project" value="UniProtKB-KW"/>
</dbReference>
<evidence type="ECO:0000256" key="8">
    <source>
        <dbReference type="ARBA" id="ARBA00022989"/>
    </source>
</evidence>
<accession>A0A418VKU2</accession>
<feature type="transmembrane region" description="Helical" evidence="10">
    <location>
        <begin position="162"/>
        <end position="184"/>
    </location>
</feature>
<keyword evidence="7" id="KW-0067">ATP-binding</keyword>
<evidence type="ECO:0000313" key="14">
    <source>
        <dbReference type="EMBL" id="RJF76768.1"/>
    </source>
</evidence>
<dbReference type="Gene3D" id="3.40.50.300">
    <property type="entry name" value="P-loop containing nucleotide triphosphate hydrolases"/>
    <property type="match status" value="1"/>
</dbReference>
<dbReference type="CDD" id="cd18783">
    <property type="entry name" value="ABC_6TM_PrtD_LapB_HlyB_like"/>
    <property type="match status" value="1"/>
</dbReference>